<dbReference type="Proteomes" id="UP001153076">
    <property type="component" value="Unassembled WGS sequence"/>
</dbReference>
<dbReference type="AlphaFoldDB" id="A0A9Q1JSD5"/>
<evidence type="ECO:0000313" key="1">
    <source>
        <dbReference type="EMBL" id="KAJ8430132.1"/>
    </source>
</evidence>
<name>A0A9Q1JSD5_9CARY</name>
<proteinExistence type="predicted"/>
<dbReference type="EMBL" id="JAKOGI010000821">
    <property type="protein sequence ID" value="KAJ8430132.1"/>
    <property type="molecule type" value="Genomic_DNA"/>
</dbReference>
<organism evidence="1 2">
    <name type="scientific">Carnegiea gigantea</name>
    <dbReference type="NCBI Taxonomy" id="171969"/>
    <lineage>
        <taxon>Eukaryota</taxon>
        <taxon>Viridiplantae</taxon>
        <taxon>Streptophyta</taxon>
        <taxon>Embryophyta</taxon>
        <taxon>Tracheophyta</taxon>
        <taxon>Spermatophyta</taxon>
        <taxon>Magnoliopsida</taxon>
        <taxon>eudicotyledons</taxon>
        <taxon>Gunneridae</taxon>
        <taxon>Pentapetalae</taxon>
        <taxon>Caryophyllales</taxon>
        <taxon>Cactineae</taxon>
        <taxon>Cactaceae</taxon>
        <taxon>Cactoideae</taxon>
        <taxon>Echinocereeae</taxon>
        <taxon>Carnegiea</taxon>
    </lineage>
</organism>
<comment type="caution">
    <text evidence="1">The sequence shown here is derived from an EMBL/GenBank/DDBJ whole genome shotgun (WGS) entry which is preliminary data.</text>
</comment>
<protein>
    <submittedName>
        <fullName evidence="1">Uncharacterized protein</fullName>
    </submittedName>
</protein>
<keyword evidence="2" id="KW-1185">Reference proteome</keyword>
<sequence length="177" mass="20200">MESALKELPRSTFQAWVGHNRGRTLEAHQQEASSRGIHCGNIDIRHLVTYCHVARTEWCPDAGQFRNRSRSPYGGSLETLTMAFTPLQDTEEMADHVRETFQWHWRSALRPLRTLLEDYRELCPCFTLSEAEEAARDFNLPEMIQVTFYAMLLNDAVELGIASELMAADLKASLKGL</sequence>
<gene>
    <name evidence="1" type="ORF">Cgig2_011076</name>
</gene>
<evidence type="ECO:0000313" key="2">
    <source>
        <dbReference type="Proteomes" id="UP001153076"/>
    </source>
</evidence>
<accession>A0A9Q1JSD5</accession>
<reference evidence="1" key="1">
    <citation type="submission" date="2022-04" db="EMBL/GenBank/DDBJ databases">
        <title>Carnegiea gigantea Genome sequencing and assembly v2.</title>
        <authorList>
            <person name="Copetti D."/>
            <person name="Sanderson M.J."/>
            <person name="Burquez A."/>
            <person name="Wojciechowski M.F."/>
        </authorList>
    </citation>
    <scope>NUCLEOTIDE SEQUENCE</scope>
    <source>
        <strain evidence="1">SGP5-SGP5p</strain>
        <tissue evidence="1">Aerial part</tissue>
    </source>
</reference>